<dbReference type="PANTHER" id="PTHR45718">
    <property type="entry name" value="TRANSCRIPTIONAL ACTIVATOR CUBITUS INTERRUPTUS"/>
    <property type="match status" value="1"/>
</dbReference>
<dbReference type="EMBL" id="VWZX01000330">
    <property type="protein sequence ID" value="NXI34299.1"/>
    <property type="molecule type" value="Genomic_DNA"/>
</dbReference>
<dbReference type="GO" id="GO:0000978">
    <property type="term" value="F:RNA polymerase II cis-regulatory region sequence-specific DNA binding"/>
    <property type="evidence" value="ECO:0007669"/>
    <property type="project" value="TreeGrafter"/>
</dbReference>
<feature type="non-terminal residue" evidence="11">
    <location>
        <position position="430"/>
    </location>
</feature>
<proteinExistence type="inferred from homology"/>
<dbReference type="GO" id="GO:0005634">
    <property type="term" value="C:nucleus"/>
    <property type="evidence" value="ECO:0007669"/>
    <property type="project" value="UniProtKB-SubCell"/>
</dbReference>
<evidence type="ECO:0000256" key="2">
    <source>
        <dbReference type="ARBA" id="ARBA00010831"/>
    </source>
</evidence>
<evidence type="ECO:0000256" key="3">
    <source>
        <dbReference type="ARBA" id="ARBA00022723"/>
    </source>
</evidence>
<feature type="compositionally biased region" description="Low complexity" evidence="9">
    <location>
        <begin position="326"/>
        <end position="336"/>
    </location>
</feature>
<evidence type="ECO:0000313" key="12">
    <source>
        <dbReference type="Proteomes" id="UP000566440"/>
    </source>
</evidence>
<keyword evidence="4" id="KW-0677">Repeat</keyword>
<dbReference type="FunFam" id="3.30.160.60:FF:000453">
    <property type="entry name" value="GLIS family zinc finger 3"/>
    <property type="match status" value="1"/>
</dbReference>
<dbReference type="InterPro" id="IPR036236">
    <property type="entry name" value="Znf_C2H2_sf"/>
</dbReference>
<dbReference type="PROSITE" id="PS00028">
    <property type="entry name" value="ZINC_FINGER_C2H2_1"/>
    <property type="match status" value="1"/>
</dbReference>
<dbReference type="FunFam" id="3.30.160.60:FF:000031">
    <property type="entry name" value="GLI family zinc finger 3"/>
    <property type="match status" value="1"/>
</dbReference>
<evidence type="ECO:0000256" key="9">
    <source>
        <dbReference type="SAM" id="MobiDB-lite"/>
    </source>
</evidence>
<dbReference type="PROSITE" id="PS50157">
    <property type="entry name" value="ZINC_FINGER_C2H2_2"/>
    <property type="match status" value="2"/>
</dbReference>
<evidence type="ECO:0000259" key="10">
    <source>
        <dbReference type="PROSITE" id="PS50157"/>
    </source>
</evidence>
<feature type="domain" description="C2H2-type" evidence="10">
    <location>
        <begin position="399"/>
        <end position="426"/>
    </location>
</feature>
<dbReference type="GO" id="GO:0000981">
    <property type="term" value="F:DNA-binding transcription factor activity, RNA polymerase II-specific"/>
    <property type="evidence" value="ECO:0007669"/>
    <property type="project" value="TreeGrafter"/>
</dbReference>
<evidence type="ECO:0000256" key="6">
    <source>
        <dbReference type="ARBA" id="ARBA00022833"/>
    </source>
</evidence>
<dbReference type="InterPro" id="IPR013087">
    <property type="entry name" value="Znf_C2H2_type"/>
</dbReference>
<feature type="region of interest" description="Disordered" evidence="9">
    <location>
        <begin position="295"/>
        <end position="344"/>
    </location>
</feature>
<feature type="non-terminal residue" evidence="11">
    <location>
        <position position="1"/>
    </location>
</feature>
<dbReference type="InterPro" id="IPR056436">
    <property type="entry name" value="Znf-C2H2_ZIC1-5/GLI1-3-like"/>
</dbReference>
<comment type="similarity">
    <text evidence="2">Belongs to the GLI C2H2-type zinc-finger protein family.</text>
</comment>
<reference evidence="11 12" key="1">
    <citation type="submission" date="2019-09" db="EMBL/GenBank/DDBJ databases">
        <title>Bird 10,000 Genomes (B10K) Project - Family phase.</title>
        <authorList>
            <person name="Zhang G."/>
        </authorList>
    </citation>
    <scope>NUCLEOTIDE SEQUENCE [LARGE SCALE GENOMIC DNA]</scope>
    <source>
        <strain evidence="11">B10K-DU-001-62</strain>
        <tissue evidence="11">Muscle</tissue>
    </source>
</reference>
<dbReference type="Pfam" id="PF23561">
    <property type="entry name" value="zf-C2H2_15"/>
    <property type="match status" value="1"/>
</dbReference>
<dbReference type="Proteomes" id="UP000566440">
    <property type="component" value="Unassembled WGS sequence"/>
</dbReference>
<dbReference type="GO" id="GO:0008270">
    <property type="term" value="F:zinc ion binding"/>
    <property type="evidence" value="ECO:0007669"/>
    <property type="project" value="UniProtKB-KW"/>
</dbReference>
<evidence type="ECO:0000256" key="4">
    <source>
        <dbReference type="ARBA" id="ARBA00022737"/>
    </source>
</evidence>
<sequence>IGKGSCNNVIVTSSPLRVQQLAPVSPSADKVSTACNRISPSLQRSVDASSLSASPRLLLSHESLASTTLSLSESQSTLSVKQEWLHGYRTLPPVPPEQALQHGSELGDLLNFSPGTSVSSSCVSNSLPSYLYGVENKHSPYFSPCHSSARSPSARSKKRALSLSPLSDGIGIDFNTIIRTSPTSLVAYINSSRTSPTNVSPQPEVYGHFLGVRGSCIPQNCSIPTAQKGLLMANANITFPGYAENETGEYQRMQQLEQASLQLSATSNMVIQQGTLLVDDQAVGVLKNERLDDFSGHMVDMPPASLLPPPPPQEPPPPYHGHQHQHPQSLPSHIHPLPVPPAPGSLLDEDDELDDFNGKHSCRWVDCGALYDQQEELVRHIEKIHIDHRKGEDFTCFWAGCPRRYKPFNARYKLLIHMRVHSGEKPNKCT</sequence>
<keyword evidence="7" id="KW-0539">Nucleus</keyword>
<keyword evidence="5 8" id="KW-0863">Zinc-finger</keyword>
<keyword evidence="6" id="KW-0862">Zinc</keyword>
<comment type="subcellular location">
    <subcellularLocation>
        <location evidence="1">Nucleus</location>
    </subcellularLocation>
</comment>
<evidence type="ECO:0000313" key="11">
    <source>
        <dbReference type="EMBL" id="NXI34299.1"/>
    </source>
</evidence>
<dbReference type="PANTHER" id="PTHR45718:SF1">
    <property type="entry name" value="ZINC FINGER PROTEIN GLIS3"/>
    <property type="match status" value="1"/>
</dbReference>
<evidence type="ECO:0000256" key="1">
    <source>
        <dbReference type="ARBA" id="ARBA00004123"/>
    </source>
</evidence>
<evidence type="ECO:0000256" key="8">
    <source>
        <dbReference type="PROSITE-ProRule" id="PRU00042"/>
    </source>
</evidence>
<comment type="caution">
    <text evidence="11">The sequence shown here is derived from an EMBL/GenBank/DDBJ whole genome shotgun (WGS) entry which is preliminary data.</text>
</comment>
<dbReference type="Gene3D" id="3.30.160.60">
    <property type="entry name" value="Classic Zinc Finger"/>
    <property type="match status" value="2"/>
</dbReference>
<evidence type="ECO:0000256" key="5">
    <source>
        <dbReference type="ARBA" id="ARBA00022771"/>
    </source>
</evidence>
<dbReference type="AlphaFoldDB" id="A0A7K9SDM0"/>
<keyword evidence="3" id="KW-0479">Metal-binding</keyword>
<evidence type="ECO:0000256" key="7">
    <source>
        <dbReference type="ARBA" id="ARBA00023242"/>
    </source>
</evidence>
<protein>
    <submittedName>
        <fullName evidence="11">GLIS3 protein</fullName>
    </submittedName>
</protein>
<feature type="domain" description="C2H2-type" evidence="10">
    <location>
        <begin position="360"/>
        <end position="390"/>
    </location>
</feature>
<dbReference type="SMART" id="SM00355">
    <property type="entry name" value="ZnF_C2H2"/>
    <property type="match status" value="2"/>
</dbReference>
<dbReference type="SUPFAM" id="SSF57667">
    <property type="entry name" value="beta-beta-alpha zinc fingers"/>
    <property type="match status" value="2"/>
</dbReference>
<gene>
    <name evidence="11" type="primary">Glis3</name>
    <name evidence="11" type="ORF">GALDEA_R07514</name>
</gene>
<dbReference type="InterPro" id="IPR043359">
    <property type="entry name" value="GLI-like"/>
</dbReference>
<organism evidence="11 12">
    <name type="scientific">Galbula dea</name>
    <dbReference type="NCBI Taxonomy" id="1109041"/>
    <lineage>
        <taxon>Eukaryota</taxon>
        <taxon>Metazoa</taxon>
        <taxon>Chordata</taxon>
        <taxon>Craniata</taxon>
        <taxon>Vertebrata</taxon>
        <taxon>Euteleostomi</taxon>
        <taxon>Archelosauria</taxon>
        <taxon>Archosauria</taxon>
        <taxon>Dinosauria</taxon>
        <taxon>Saurischia</taxon>
        <taxon>Theropoda</taxon>
        <taxon>Coelurosauria</taxon>
        <taxon>Aves</taxon>
        <taxon>Neognathae</taxon>
        <taxon>Neoaves</taxon>
        <taxon>Telluraves</taxon>
        <taxon>Coraciimorphae</taxon>
        <taxon>Piciformes</taxon>
        <taxon>Galbulidae</taxon>
        <taxon>Galbula</taxon>
    </lineage>
</organism>
<feature type="compositionally biased region" description="Pro residues" evidence="9">
    <location>
        <begin position="305"/>
        <end position="319"/>
    </location>
</feature>
<keyword evidence="12" id="KW-1185">Reference proteome</keyword>
<name>A0A7K9SDM0_9PICI</name>
<accession>A0A7K9SDM0</accession>
<dbReference type="OrthoDB" id="3437960at2759"/>